<evidence type="ECO:0000313" key="6">
    <source>
        <dbReference type="EMBL" id="CAK5277506.1"/>
    </source>
</evidence>
<keyword evidence="2 5" id="KW-0812">Transmembrane</keyword>
<feature type="transmembrane region" description="Helical" evidence="5">
    <location>
        <begin position="224"/>
        <end position="245"/>
    </location>
</feature>
<sequence length="410" mass="45813">MGMQRARGDALGNNHLLVLRRVFSTWSPPFKTVSSLDVTVRIKADGQRRTNILNHFHLLVFLLMSRLALFLTFTTSLASVFAAELVERDTTDTSVHAGGYTPSRQLASMAIIAFAQSAIVSLIHFFWVRPMKVSLLTYTVGMFALTAGFLLRAMDTVAPFQLWKYITWDLVCYIHSRCAERASLILLAADSSLVLQPSFFIATCYFLLAHLGNTFDPDVVSRSLAVSPSRIMTFFVGSNLVSFLLEGGGGAMTHSQNGSVAQTGSKIVLIGFILQAATLLLFIFLLISFTTRMSTDYPHLWKPDHVAKWKMMSAGPIENWRLLVYMIFIVCGGLLVSTVYRVVEYIGGYNGTVANKELYFYLFDALPLAMTTSMFITLWPARFLHHQGHRYSLRGEPSHEALKLNSFTEA</sequence>
<dbReference type="EMBL" id="CAVNYO010000419">
    <property type="protein sequence ID" value="CAK5277506.1"/>
    <property type="molecule type" value="Genomic_DNA"/>
</dbReference>
<evidence type="ECO:0000313" key="7">
    <source>
        <dbReference type="Proteomes" id="UP001295794"/>
    </source>
</evidence>
<dbReference type="PANTHER" id="PTHR31465:SF1">
    <property type="entry name" value="PROTEIN RTA1-RELATED"/>
    <property type="match status" value="1"/>
</dbReference>
<feature type="transmembrane region" description="Helical" evidence="5">
    <location>
        <begin position="58"/>
        <end position="86"/>
    </location>
</feature>
<dbReference type="AlphaFoldDB" id="A0AAD2HKB1"/>
<feature type="transmembrane region" description="Helical" evidence="5">
    <location>
        <begin position="193"/>
        <end position="212"/>
    </location>
</feature>
<evidence type="ECO:0000256" key="3">
    <source>
        <dbReference type="ARBA" id="ARBA00022989"/>
    </source>
</evidence>
<dbReference type="GO" id="GO:0016020">
    <property type="term" value="C:membrane"/>
    <property type="evidence" value="ECO:0007669"/>
    <property type="project" value="UniProtKB-SubCell"/>
</dbReference>
<feature type="transmembrane region" description="Helical" evidence="5">
    <location>
        <begin position="106"/>
        <end position="128"/>
    </location>
</feature>
<reference evidence="6" key="1">
    <citation type="submission" date="2023-11" db="EMBL/GenBank/DDBJ databases">
        <authorList>
            <person name="De Vega J J."/>
            <person name="De Vega J J."/>
        </authorList>
    </citation>
    <scope>NUCLEOTIDE SEQUENCE</scope>
</reference>
<evidence type="ECO:0000256" key="1">
    <source>
        <dbReference type="ARBA" id="ARBA00004141"/>
    </source>
</evidence>
<feature type="transmembrane region" description="Helical" evidence="5">
    <location>
        <begin position="135"/>
        <end position="154"/>
    </location>
</feature>
<proteinExistence type="predicted"/>
<evidence type="ECO:0000256" key="2">
    <source>
        <dbReference type="ARBA" id="ARBA00022692"/>
    </source>
</evidence>
<evidence type="ECO:0000256" key="5">
    <source>
        <dbReference type="SAM" id="Phobius"/>
    </source>
</evidence>
<dbReference type="Proteomes" id="UP001295794">
    <property type="component" value="Unassembled WGS sequence"/>
</dbReference>
<name>A0AAD2HKB1_9AGAR</name>
<dbReference type="Pfam" id="PF04479">
    <property type="entry name" value="RTA1"/>
    <property type="match status" value="1"/>
</dbReference>
<feature type="transmembrane region" description="Helical" evidence="5">
    <location>
        <begin position="322"/>
        <end position="343"/>
    </location>
</feature>
<gene>
    <name evidence="6" type="ORF">MYCIT1_LOCUS26523</name>
</gene>
<evidence type="ECO:0000256" key="4">
    <source>
        <dbReference type="ARBA" id="ARBA00023136"/>
    </source>
</evidence>
<dbReference type="InterPro" id="IPR007568">
    <property type="entry name" value="RTA1"/>
</dbReference>
<feature type="transmembrane region" description="Helical" evidence="5">
    <location>
        <begin position="265"/>
        <end position="287"/>
    </location>
</feature>
<comment type="caution">
    <text evidence="6">The sequence shown here is derived from an EMBL/GenBank/DDBJ whole genome shotgun (WGS) entry which is preliminary data.</text>
</comment>
<accession>A0AAD2HKB1</accession>
<evidence type="ECO:0008006" key="8">
    <source>
        <dbReference type="Google" id="ProtNLM"/>
    </source>
</evidence>
<keyword evidence="4 5" id="KW-0472">Membrane</keyword>
<organism evidence="6 7">
    <name type="scientific">Mycena citricolor</name>
    <dbReference type="NCBI Taxonomy" id="2018698"/>
    <lineage>
        <taxon>Eukaryota</taxon>
        <taxon>Fungi</taxon>
        <taxon>Dikarya</taxon>
        <taxon>Basidiomycota</taxon>
        <taxon>Agaricomycotina</taxon>
        <taxon>Agaricomycetes</taxon>
        <taxon>Agaricomycetidae</taxon>
        <taxon>Agaricales</taxon>
        <taxon>Marasmiineae</taxon>
        <taxon>Mycenaceae</taxon>
        <taxon>Mycena</taxon>
    </lineage>
</organism>
<protein>
    <recommendedName>
        <fullName evidence="8">RTA1-domain-containing protein</fullName>
    </recommendedName>
</protein>
<comment type="subcellular location">
    <subcellularLocation>
        <location evidence="1">Membrane</location>
        <topology evidence="1">Multi-pass membrane protein</topology>
    </subcellularLocation>
</comment>
<keyword evidence="7" id="KW-1185">Reference proteome</keyword>
<keyword evidence="3 5" id="KW-1133">Transmembrane helix</keyword>
<dbReference type="PANTHER" id="PTHR31465">
    <property type="entry name" value="PROTEIN RTA1-RELATED"/>
    <property type="match status" value="1"/>
</dbReference>
<feature type="transmembrane region" description="Helical" evidence="5">
    <location>
        <begin position="358"/>
        <end position="381"/>
    </location>
</feature>